<accession>A0A8K0MI31</accession>
<gene>
    <name evidence="1" type="ORF">FNV43_RR11677</name>
</gene>
<dbReference type="EMBL" id="VOIH02000005">
    <property type="protein sequence ID" value="KAF3446498.1"/>
    <property type="molecule type" value="Genomic_DNA"/>
</dbReference>
<sequence length="89" mass="9452">MCACLTPRPIAAVLLKSSAGPSSFKMEPRACRTVIDPQVLASWSSWVSKETEILDRNSGSGGTIVVPLNVADTSAAIVGGGGREWKWDY</sequence>
<protein>
    <submittedName>
        <fullName evidence="1">Uncharacterized protein</fullName>
    </submittedName>
</protein>
<keyword evidence="2" id="KW-1185">Reference proteome</keyword>
<comment type="caution">
    <text evidence="1">The sequence shown here is derived from an EMBL/GenBank/DDBJ whole genome shotgun (WGS) entry which is preliminary data.</text>
</comment>
<dbReference type="Proteomes" id="UP000796880">
    <property type="component" value="Unassembled WGS sequence"/>
</dbReference>
<evidence type="ECO:0000313" key="1">
    <source>
        <dbReference type="EMBL" id="KAF3446498.1"/>
    </source>
</evidence>
<dbReference type="AlphaFoldDB" id="A0A8K0MI31"/>
<proteinExistence type="predicted"/>
<evidence type="ECO:0000313" key="2">
    <source>
        <dbReference type="Proteomes" id="UP000796880"/>
    </source>
</evidence>
<reference evidence="1" key="1">
    <citation type="submission" date="2020-03" db="EMBL/GenBank/DDBJ databases">
        <title>A high-quality chromosome-level genome assembly of a woody plant with both climbing and erect habits, Rhamnella rubrinervis.</title>
        <authorList>
            <person name="Lu Z."/>
            <person name="Yang Y."/>
            <person name="Zhu X."/>
            <person name="Sun Y."/>
        </authorList>
    </citation>
    <scope>NUCLEOTIDE SEQUENCE</scope>
    <source>
        <strain evidence="1">BYM</strain>
        <tissue evidence="1">Leaf</tissue>
    </source>
</reference>
<name>A0A8K0MI31_9ROSA</name>
<organism evidence="1 2">
    <name type="scientific">Rhamnella rubrinervis</name>
    <dbReference type="NCBI Taxonomy" id="2594499"/>
    <lineage>
        <taxon>Eukaryota</taxon>
        <taxon>Viridiplantae</taxon>
        <taxon>Streptophyta</taxon>
        <taxon>Embryophyta</taxon>
        <taxon>Tracheophyta</taxon>
        <taxon>Spermatophyta</taxon>
        <taxon>Magnoliopsida</taxon>
        <taxon>eudicotyledons</taxon>
        <taxon>Gunneridae</taxon>
        <taxon>Pentapetalae</taxon>
        <taxon>rosids</taxon>
        <taxon>fabids</taxon>
        <taxon>Rosales</taxon>
        <taxon>Rhamnaceae</taxon>
        <taxon>rhamnoid group</taxon>
        <taxon>Rhamneae</taxon>
        <taxon>Rhamnella</taxon>
    </lineage>
</organism>